<feature type="site" description="Important for substrate specificity" evidence="3">
    <location>
        <position position="69"/>
    </location>
</feature>
<evidence type="ECO:0000256" key="1">
    <source>
        <dbReference type="ARBA" id="ARBA00001968"/>
    </source>
</evidence>
<dbReference type="GO" id="GO:0036218">
    <property type="term" value="F:dTTP diphosphatase activity"/>
    <property type="evidence" value="ECO:0007669"/>
    <property type="project" value="RHEA"/>
</dbReference>
<gene>
    <name evidence="4" type="primary">maf</name>
    <name evidence="4" type="ORF">RBATCC27255_00517</name>
</gene>
<reference evidence="4" key="1">
    <citation type="journal article" date="2018" name="Environ. Microbiol.">
        <title>Sporulation capability and amylosome conservation among diverse human colonic and rumen isolates of the keystone starch-degrader Ruminococcus bromii.</title>
        <authorList>
            <person name="Mukhopadhya I."/>
            <person name="Morais S."/>
            <person name="Laverde-Gomez J."/>
            <person name="Sheridan P.O."/>
            <person name="Walker A.W."/>
            <person name="Kelly W."/>
            <person name="Klieve A.V."/>
            <person name="Ouwerkerk D."/>
            <person name="Duncan S.H."/>
            <person name="Louis P."/>
            <person name="Koropatkin N."/>
            <person name="Cockburn D."/>
            <person name="Kibler R."/>
            <person name="Cooper P.J."/>
            <person name="Sandoval C."/>
            <person name="Crost E."/>
            <person name="Juge N."/>
            <person name="Bayer E.A."/>
            <person name="Flint H.J."/>
        </authorList>
    </citation>
    <scope>NUCLEOTIDE SEQUENCE [LARGE SCALE GENOMIC DNA]</scope>
    <source>
        <strain evidence="4">ATCC 27255</strain>
    </source>
</reference>
<feature type="active site" description="Proton acceptor" evidence="3">
    <location>
        <position position="68"/>
    </location>
</feature>
<evidence type="ECO:0000313" key="4">
    <source>
        <dbReference type="EMBL" id="PKD32307.1"/>
    </source>
</evidence>
<dbReference type="Proteomes" id="UP000233425">
    <property type="component" value="Unassembled WGS sequence"/>
</dbReference>
<dbReference type="PANTHER" id="PTHR43213:SF5">
    <property type="entry name" value="BIFUNCTIONAL DTTP_UTP PYROPHOSPHATASE_METHYLTRANSFERASE PROTEIN-RELATED"/>
    <property type="match status" value="1"/>
</dbReference>
<dbReference type="Pfam" id="PF02545">
    <property type="entry name" value="Maf"/>
    <property type="match status" value="1"/>
</dbReference>
<comment type="catalytic activity">
    <reaction evidence="3">
        <text>dTTP + H2O = dTMP + diphosphate + H(+)</text>
        <dbReference type="Rhea" id="RHEA:28534"/>
        <dbReference type="ChEBI" id="CHEBI:15377"/>
        <dbReference type="ChEBI" id="CHEBI:15378"/>
        <dbReference type="ChEBI" id="CHEBI:33019"/>
        <dbReference type="ChEBI" id="CHEBI:37568"/>
        <dbReference type="ChEBI" id="CHEBI:63528"/>
        <dbReference type="EC" id="3.6.1.9"/>
    </reaction>
</comment>
<dbReference type="GO" id="GO:0036221">
    <property type="term" value="F:UTP diphosphatase activity"/>
    <property type="evidence" value="ECO:0007669"/>
    <property type="project" value="RHEA"/>
</dbReference>
<keyword evidence="2 3" id="KW-0378">Hydrolase</keyword>
<dbReference type="EC" id="3.6.1.9" evidence="3"/>
<comment type="subcellular location">
    <subcellularLocation>
        <location evidence="3">Cytoplasm</location>
    </subcellularLocation>
</comment>
<dbReference type="InterPro" id="IPR003697">
    <property type="entry name" value="Maf-like"/>
</dbReference>
<keyword evidence="3" id="KW-0546">Nucleotide metabolism</keyword>
<comment type="caution">
    <text evidence="4">The sequence shown here is derived from an EMBL/GenBank/DDBJ whole genome shotgun (WGS) entry which is preliminary data.</text>
</comment>
<dbReference type="GO" id="GO:0009117">
    <property type="term" value="P:nucleotide metabolic process"/>
    <property type="evidence" value="ECO:0007669"/>
    <property type="project" value="UniProtKB-KW"/>
</dbReference>
<comment type="catalytic activity">
    <reaction evidence="3">
        <text>UTP + H2O = UMP + diphosphate + H(+)</text>
        <dbReference type="Rhea" id="RHEA:29395"/>
        <dbReference type="ChEBI" id="CHEBI:15377"/>
        <dbReference type="ChEBI" id="CHEBI:15378"/>
        <dbReference type="ChEBI" id="CHEBI:33019"/>
        <dbReference type="ChEBI" id="CHEBI:46398"/>
        <dbReference type="ChEBI" id="CHEBI:57865"/>
        <dbReference type="EC" id="3.6.1.9"/>
    </reaction>
</comment>
<dbReference type="NCBIfam" id="TIGR00172">
    <property type="entry name" value="maf"/>
    <property type="match status" value="1"/>
</dbReference>
<name>A0A2N0UZ82_9FIRM</name>
<dbReference type="HAMAP" id="MF_00528">
    <property type="entry name" value="Maf"/>
    <property type="match status" value="1"/>
</dbReference>
<keyword evidence="5" id="KW-1185">Reference proteome</keyword>
<dbReference type="RefSeq" id="WP_101028609.1">
    <property type="nucleotide sequence ID" value="NZ_CABMMZ010000028.1"/>
</dbReference>
<dbReference type="EMBL" id="NNSR01000028">
    <property type="protein sequence ID" value="PKD32307.1"/>
    <property type="molecule type" value="Genomic_DNA"/>
</dbReference>
<dbReference type="InterPro" id="IPR029001">
    <property type="entry name" value="ITPase-like_fam"/>
</dbReference>
<feature type="site" description="Important for substrate specificity" evidence="3">
    <location>
        <position position="151"/>
    </location>
</feature>
<dbReference type="CDD" id="cd00555">
    <property type="entry name" value="Maf"/>
    <property type="match status" value="1"/>
</dbReference>
<dbReference type="GO" id="GO:0005737">
    <property type="term" value="C:cytoplasm"/>
    <property type="evidence" value="ECO:0007669"/>
    <property type="project" value="UniProtKB-SubCell"/>
</dbReference>
<feature type="site" description="Important for substrate specificity" evidence="3">
    <location>
        <position position="10"/>
    </location>
</feature>
<comment type="similarity">
    <text evidence="3">Belongs to the Maf family. YhdE subfamily.</text>
</comment>
<keyword evidence="3" id="KW-0963">Cytoplasm</keyword>
<evidence type="ECO:0000256" key="2">
    <source>
        <dbReference type="ARBA" id="ARBA00022801"/>
    </source>
</evidence>
<organism evidence="4 5">
    <name type="scientific">Ruminococcus bromii</name>
    <dbReference type="NCBI Taxonomy" id="40518"/>
    <lineage>
        <taxon>Bacteria</taxon>
        <taxon>Bacillati</taxon>
        <taxon>Bacillota</taxon>
        <taxon>Clostridia</taxon>
        <taxon>Eubacteriales</taxon>
        <taxon>Oscillospiraceae</taxon>
        <taxon>Ruminococcus</taxon>
    </lineage>
</organism>
<dbReference type="PIRSF" id="PIRSF006305">
    <property type="entry name" value="Maf"/>
    <property type="match status" value="1"/>
</dbReference>
<accession>A0A2N0UZ82</accession>
<proteinExistence type="inferred from homology"/>
<evidence type="ECO:0000313" key="5">
    <source>
        <dbReference type="Proteomes" id="UP000233425"/>
    </source>
</evidence>
<comment type="function">
    <text evidence="3">Nucleoside triphosphate pyrophosphatase that hydrolyzes dTTP and UTP. May have a dual role in cell division arrest and in preventing the incorporation of modified nucleotides into cellular nucleic acids.</text>
</comment>
<dbReference type="AlphaFoldDB" id="A0A2N0UZ82"/>
<sequence>MIVLASASPRRKELLSFITTDFKIVPADIDETVENNVPLEKRPEYLAVKKALYISKNGYEKDIVIGCDTGVFVDGKMLGKPKNREDAENMLKLLSGRQHKVITGCCTVKNGVAKSFSNVTLVEFFELSDSEIEEYIATGEPFDKAGAYGIQGKGSLLVKKIDGDYFNVVGLPVSELNRILKKEYSYE</sequence>
<evidence type="ECO:0000256" key="3">
    <source>
        <dbReference type="HAMAP-Rule" id="MF_00528"/>
    </source>
</evidence>
<protein>
    <recommendedName>
        <fullName evidence="3">dTTP/UTP pyrophosphatase</fullName>
        <shortName evidence="3">dTTPase/UTPase</shortName>
        <ecNumber evidence="3">3.6.1.9</ecNumber>
    </recommendedName>
    <alternativeName>
        <fullName evidence="3">Nucleoside triphosphate pyrophosphatase</fullName>
    </alternativeName>
    <alternativeName>
        <fullName evidence="3">Nucleotide pyrophosphatase</fullName>
        <shortName evidence="3">Nucleotide PPase</shortName>
    </alternativeName>
</protein>
<comment type="caution">
    <text evidence="3">Lacks conserved residue(s) required for the propagation of feature annotation.</text>
</comment>
<dbReference type="SUPFAM" id="SSF52972">
    <property type="entry name" value="ITPase-like"/>
    <property type="match status" value="1"/>
</dbReference>
<dbReference type="PANTHER" id="PTHR43213">
    <property type="entry name" value="BIFUNCTIONAL DTTP/UTP PYROPHOSPHATASE/METHYLTRANSFERASE PROTEIN-RELATED"/>
    <property type="match status" value="1"/>
</dbReference>
<comment type="cofactor">
    <cofactor evidence="1 3">
        <name>a divalent metal cation</name>
        <dbReference type="ChEBI" id="CHEBI:60240"/>
    </cofactor>
</comment>
<dbReference type="Gene3D" id="3.90.950.10">
    <property type="match status" value="1"/>
</dbReference>